<dbReference type="Gene3D" id="1.20.1270.180">
    <property type="match status" value="1"/>
</dbReference>
<dbReference type="PANTHER" id="PTHR39176">
    <property type="entry name" value="PERIPLASMIC PROTEIN-RELATED"/>
    <property type="match status" value="1"/>
</dbReference>
<evidence type="ECO:0000313" key="3">
    <source>
        <dbReference type="EMBL" id="QDY68903.1"/>
    </source>
</evidence>
<dbReference type="Pfam" id="PF07007">
    <property type="entry name" value="LprI"/>
    <property type="match status" value="1"/>
</dbReference>
<sequence>MFKVLFLPLIASLVMPTNPALAEALPQDVQELNDCLGDAAPERAFEACTFTISETCQAQDSGQTTVGMIECNLRENEAWDTLLNQIYKDVRAQAASSDKADGGDRAGTLLRAQRAWIVFRDADCSFAYAQWGNGSMRQIAGSACHVARTAQRVIELRGFRMKY</sequence>
<dbReference type="OrthoDB" id="7340239at2"/>
<keyword evidence="4" id="KW-1185">Reference proteome</keyword>
<dbReference type="Proteomes" id="UP000318483">
    <property type="component" value="Chromosome"/>
</dbReference>
<organism evidence="3 4">
    <name type="scientific">Qingshengfaniella alkalisoli</name>
    <dbReference type="NCBI Taxonomy" id="2599296"/>
    <lineage>
        <taxon>Bacteria</taxon>
        <taxon>Pseudomonadati</taxon>
        <taxon>Pseudomonadota</taxon>
        <taxon>Alphaproteobacteria</taxon>
        <taxon>Rhodobacterales</taxon>
        <taxon>Paracoccaceae</taxon>
        <taxon>Qingshengfaniella</taxon>
    </lineage>
</organism>
<dbReference type="EMBL" id="CP042261">
    <property type="protein sequence ID" value="QDY68903.1"/>
    <property type="molecule type" value="Genomic_DNA"/>
</dbReference>
<protein>
    <submittedName>
        <fullName evidence="3">DUF1311 domain-containing protein</fullName>
    </submittedName>
</protein>
<gene>
    <name evidence="3" type="ORF">FPZ52_04145</name>
</gene>
<keyword evidence="1" id="KW-0732">Signal</keyword>
<dbReference type="InterPro" id="IPR009739">
    <property type="entry name" value="LprI-like_N"/>
</dbReference>
<dbReference type="RefSeq" id="WP_146363994.1">
    <property type="nucleotide sequence ID" value="NZ_CP042261.1"/>
</dbReference>
<feature type="chain" id="PRO_5023004663" evidence="1">
    <location>
        <begin position="23"/>
        <end position="163"/>
    </location>
</feature>
<feature type="domain" description="Lysozyme inhibitor LprI-like N-terminal" evidence="2">
    <location>
        <begin position="56"/>
        <end position="156"/>
    </location>
</feature>
<dbReference type="AlphaFoldDB" id="A0A5B8ITW3"/>
<feature type="signal peptide" evidence="1">
    <location>
        <begin position="1"/>
        <end position="22"/>
    </location>
</feature>
<evidence type="ECO:0000256" key="1">
    <source>
        <dbReference type="SAM" id="SignalP"/>
    </source>
</evidence>
<dbReference type="PANTHER" id="PTHR39176:SF1">
    <property type="entry name" value="PERIPLASMIC PROTEIN"/>
    <property type="match status" value="1"/>
</dbReference>
<dbReference type="KEGG" id="lit:FPZ52_04145"/>
<accession>A0A5B8ITW3</accession>
<reference evidence="3 4" key="1">
    <citation type="submission" date="2019-07" db="EMBL/GenBank/DDBJ databases">
        <title>Litoreibacter alkalisoli sp. nov., isolated from saline-alkaline soil.</title>
        <authorList>
            <person name="Wang S."/>
            <person name="Xu L."/>
            <person name="Xing Y.-T."/>
            <person name="Sun J.-Q."/>
        </authorList>
    </citation>
    <scope>NUCLEOTIDE SEQUENCE [LARGE SCALE GENOMIC DNA]</scope>
    <source>
        <strain evidence="3 4">LN3S51</strain>
    </source>
</reference>
<evidence type="ECO:0000259" key="2">
    <source>
        <dbReference type="Pfam" id="PF07007"/>
    </source>
</evidence>
<proteinExistence type="predicted"/>
<name>A0A5B8ITW3_9RHOB</name>
<evidence type="ECO:0000313" key="4">
    <source>
        <dbReference type="Proteomes" id="UP000318483"/>
    </source>
</evidence>